<dbReference type="PANTHER" id="PTHR12110:SF41">
    <property type="entry name" value="INOSOSE DEHYDRATASE"/>
    <property type="match status" value="1"/>
</dbReference>
<accession>A0A1I5CZ38</accession>
<reference evidence="3 4" key="1">
    <citation type="submission" date="2016-10" db="EMBL/GenBank/DDBJ databases">
        <authorList>
            <person name="de Groot N.N."/>
        </authorList>
    </citation>
    <scope>NUCLEOTIDE SEQUENCE [LARGE SCALE GENOMIC DNA]</scope>
    <source>
        <strain evidence="3 4">DSM 17794</strain>
    </source>
</reference>
<dbReference type="Gene3D" id="3.20.20.150">
    <property type="entry name" value="Divalent-metal-dependent TIM barrel enzymes"/>
    <property type="match status" value="1"/>
</dbReference>
<dbReference type="RefSeq" id="WP_093411277.1">
    <property type="nucleotide sequence ID" value="NZ_FOVL01000026.1"/>
</dbReference>
<dbReference type="Proteomes" id="UP000199153">
    <property type="component" value="Unassembled WGS sequence"/>
</dbReference>
<dbReference type="InterPro" id="IPR013022">
    <property type="entry name" value="Xyl_isomerase-like_TIM-brl"/>
</dbReference>
<dbReference type="InterPro" id="IPR036237">
    <property type="entry name" value="Xyl_isomerase-like_sf"/>
</dbReference>
<gene>
    <name evidence="3" type="ORF">SAMN05660413_03091</name>
</gene>
<evidence type="ECO:0000259" key="2">
    <source>
        <dbReference type="Pfam" id="PF01261"/>
    </source>
</evidence>
<evidence type="ECO:0000256" key="1">
    <source>
        <dbReference type="SAM" id="SignalP"/>
    </source>
</evidence>
<evidence type="ECO:0000313" key="3">
    <source>
        <dbReference type="EMBL" id="SFN92219.1"/>
    </source>
</evidence>
<organism evidence="3 4">
    <name type="scientific">Salegentibacter flavus</name>
    <dbReference type="NCBI Taxonomy" id="287099"/>
    <lineage>
        <taxon>Bacteria</taxon>
        <taxon>Pseudomonadati</taxon>
        <taxon>Bacteroidota</taxon>
        <taxon>Flavobacteriia</taxon>
        <taxon>Flavobacteriales</taxon>
        <taxon>Flavobacteriaceae</taxon>
        <taxon>Salegentibacter</taxon>
    </lineage>
</organism>
<protein>
    <submittedName>
        <fullName evidence="3">Sugar phosphate isomerase/epimerase</fullName>
    </submittedName>
</protein>
<dbReference type="SUPFAM" id="SSF51658">
    <property type="entry name" value="Xylose isomerase-like"/>
    <property type="match status" value="1"/>
</dbReference>
<feature type="signal peptide" evidence="1">
    <location>
        <begin position="1"/>
        <end position="27"/>
    </location>
</feature>
<proteinExistence type="predicted"/>
<feature type="chain" id="PRO_5011785310" evidence="1">
    <location>
        <begin position="28"/>
        <end position="293"/>
    </location>
</feature>
<dbReference type="AlphaFoldDB" id="A0A1I5CZ38"/>
<name>A0A1I5CZ38_9FLAO</name>
<dbReference type="PROSITE" id="PS51318">
    <property type="entry name" value="TAT"/>
    <property type="match status" value="1"/>
</dbReference>
<dbReference type="OrthoDB" id="9798407at2"/>
<dbReference type="STRING" id="287099.SAMN05660413_03091"/>
<keyword evidence="4" id="KW-1185">Reference proteome</keyword>
<dbReference type="InterPro" id="IPR006311">
    <property type="entry name" value="TAT_signal"/>
</dbReference>
<keyword evidence="1" id="KW-0732">Signal</keyword>
<keyword evidence="3" id="KW-0413">Isomerase</keyword>
<dbReference type="Pfam" id="PF01261">
    <property type="entry name" value="AP_endonuc_2"/>
    <property type="match status" value="1"/>
</dbReference>
<dbReference type="PANTHER" id="PTHR12110">
    <property type="entry name" value="HYDROXYPYRUVATE ISOMERASE"/>
    <property type="match status" value="1"/>
</dbReference>
<dbReference type="InterPro" id="IPR050312">
    <property type="entry name" value="IolE/XylAMocC-like"/>
</dbReference>
<sequence length="293" mass="33670">MIPRRTFLKQTGLVVAATTLTPSFVFAAEQDKALGLQLYSLRNLLKKKDLENIISKISQLGIKEIETYGYSREDLFWGHEAREFKHMLSDYGLNSPSGHYSGGDYLTGEKNVSDFKYILDAANDMDQKYVIIPSIPGSLQKSTDGFKQSAEKLSQIGEMCRNQELKLAYHNHAFEFKDFNGKNGMEIFLTEIDKDLIDFELDIYWVVRAGIDPISLFKKYPGRFKLWHIKDMMKIDESLNTEIGAGSIDYKEIMAYTQTSGLEHLIIEQENFEMDPFKSLSKSYTYIQNNLLK</sequence>
<feature type="domain" description="Xylose isomerase-like TIM barrel" evidence="2">
    <location>
        <begin position="56"/>
        <end position="271"/>
    </location>
</feature>
<evidence type="ECO:0000313" key="4">
    <source>
        <dbReference type="Proteomes" id="UP000199153"/>
    </source>
</evidence>
<dbReference type="EMBL" id="FOVL01000026">
    <property type="protein sequence ID" value="SFN92219.1"/>
    <property type="molecule type" value="Genomic_DNA"/>
</dbReference>
<dbReference type="GO" id="GO:0016853">
    <property type="term" value="F:isomerase activity"/>
    <property type="evidence" value="ECO:0007669"/>
    <property type="project" value="UniProtKB-KW"/>
</dbReference>